<dbReference type="AlphaFoldDB" id="A0A0S7C2J3"/>
<feature type="domain" description="DUF302" evidence="1">
    <location>
        <begin position="35"/>
        <end position="98"/>
    </location>
</feature>
<protein>
    <submittedName>
        <fullName evidence="2">Uncharacterized conserved protein, DUF302 family</fullName>
    </submittedName>
</protein>
<accession>A0A0S7C2J3</accession>
<dbReference type="PANTHER" id="PTHR38342">
    <property type="entry name" value="SLR5037 PROTEIN"/>
    <property type="match status" value="1"/>
</dbReference>
<keyword evidence="3" id="KW-1185">Reference proteome</keyword>
<organism evidence="2">
    <name type="scientific">Lentimicrobium saccharophilum</name>
    <dbReference type="NCBI Taxonomy" id="1678841"/>
    <lineage>
        <taxon>Bacteria</taxon>
        <taxon>Pseudomonadati</taxon>
        <taxon>Bacteroidota</taxon>
        <taxon>Bacteroidia</taxon>
        <taxon>Bacteroidales</taxon>
        <taxon>Lentimicrobiaceae</taxon>
        <taxon>Lentimicrobium</taxon>
    </lineage>
</organism>
<name>A0A0S7C2J3_9BACT</name>
<proteinExistence type="predicted"/>
<dbReference type="EMBL" id="DF968183">
    <property type="protein sequence ID" value="GAP44382.1"/>
    <property type="molecule type" value="Genomic_DNA"/>
</dbReference>
<dbReference type="PIRSF" id="PIRSF021774">
    <property type="entry name" value="UCP021774"/>
    <property type="match status" value="1"/>
</dbReference>
<dbReference type="InterPro" id="IPR005180">
    <property type="entry name" value="DUF302"/>
</dbReference>
<dbReference type="OrthoDB" id="9791067at2"/>
<dbReference type="Pfam" id="PF03625">
    <property type="entry name" value="DUF302"/>
    <property type="match status" value="1"/>
</dbReference>
<dbReference type="PATRIC" id="fig|1678841.3.peg.2864"/>
<dbReference type="InterPro" id="IPR016796">
    <property type="entry name" value="UCP021774"/>
</dbReference>
<dbReference type="Proteomes" id="UP000053091">
    <property type="component" value="Unassembled WGS sequence"/>
</dbReference>
<dbReference type="RefSeq" id="WP_062043573.1">
    <property type="nucleotide sequence ID" value="NZ_DF968183.1"/>
</dbReference>
<dbReference type="Gene3D" id="3.30.310.70">
    <property type="entry name" value="TT1751-like domain"/>
    <property type="match status" value="1"/>
</dbReference>
<evidence type="ECO:0000313" key="3">
    <source>
        <dbReference type="Proteomes" id="UP000053091"/>
    </source>
</evidence>
<dbReference type="InterPro" id="IPR035923">
    <property type="entry name" value="TT1751-like_sf"/>
</dbReference>
<sequence length="128" mass="14406">MSYYFSTIMDCSVEEAVEKVTAKLKEYGFGIITQVNVQETLKEKIGVEFRKYRILGACNPAYAHRALSAENRIGLLLPCNVIVYEREDGNTEVAAINPKISMEKVGNKELSDFSCEVTEIMEKVIKAM</sequence>
<dbReference type="PANTHER" id="PTHR38342:SF1">
    <property type="entry name" value="SLR5037 PROTEIN"/>
    <property type="match status" value="1"/>
</dbReference>
<dbReference type="STRING" id="1678841.TBC1_12186"/>
<evidence type="ECO:0000313" key="2">
    <source>
        <dbReference type="EMBL" id="GAP44382.1"/>
    </source>
</evidence>
<dbReference type="SUPFAM" id="SSF103247">
    <property type="entry name" value="TT1751-like"/>
    <property type="match status" value="1"/>
</dbReference>
<dbReference type="CDD" id="cd14797">
    <property type="entry name" value="DUF302"/>
    <property type="match status" value="1"/>
</dbReference>
<gene>
    <name evidence="2" type="ORF">TBC1_12186</name>
</gene>
<reference evidence="2" key="1">
    <citation type="journal article" date="2015" name="Genome Announc.">
        <title>Draft Genome Sequence of Bacteroidales Strain TBC1, a Novel Isolate from a Methanogenic Wastewater Treatment System.</title>
        <authorList>
            <person name="Tourlousse D.M."/>
            <person name="Matsuura N."/>
            <person name="Sun L."/>
            <person name="Toyonaga M."/>
            <person name="Kuroda K."/>
            <person name="Ohashi A."/>
            <person name="Cruz R."/>
            <person name="Yamaguchi T."/>
            <person name="Sekiguchi Y."/>
        </authorList>
    </citation>
    <scope>NUCLEOTIDE SEQUENCE [LARGE SCALE GENOMIC DNA]</scope>
    <source>
        <strain evidence="2">TBC1</strain>
    </source>
</reference>
<evidence type="ECO:0000259" key="1">
    <source>
        <dbReference type="Pfam" id="PF03625"/>
    </source>
</evidence>